<dbReference type="GO" id="GO:0016301">
    <property type="term" value="F:kinase activity"/>
    <property type="evidence" value="ECO:0007669"/>
    <property type="project" value="UniProtKB-KW"/>
</dbReference>
<dbReference type="SMART" id="SM00220">
    <property type="entry name" value="S_TKc"/>
    <property type="match status" value="1"/>
</dbReference>
<accession>A0ABT9MYN0</accession>
<dbReference type="InterPro" id="IPR011009">
    <property type="entry name" value="Kinase-like_dom_sf"/>
</dbReference>
<dbReference type="PANTHER" id="PTHR43289:SF34">
    <property type="entry name" value="SERINE_THREONINE-PROTEIN KINASE YBDM-RELATED"/>
    <property type="match status" value="1"/>
</dbReference>
<feature type="compositionally biased region" description="Low complexity" evidence="6">
    <location>
        <begin position="370"/>
        <end position="381"/>
    </location>
</feature>
<dbReference type="Proteomes" id="UP001240984">
    <property type="component" value="Unassembled WGS sequence"/>
</dbReference>
<dbReference type="PANTHER" id="PTHR43289">
    <property type="entry name" value="MITOGEN-ACTIVATED PROTEIN KINASE KINASE KINASE 20-RELATED"/>
    <property type="match status" value="1"/>
</dbReference>
<comment type="caution">
    <text evidence="8">The sequence shown here is derived from an EMBL/GenBank/DDBJ whole genome shotgun (WGS) entry which is preliminary data.</text>
</comment>
<feature type="binding site" evidence="5">
    <location>
        <position position="63"/>
    </location>
    <ligand>
        <name>ATP</name>
        <dbReference type="ChEBI" id="CHEBI:30616"/>
    </ligand>
</feature>
<keyword evidence="9" id="KW-1185">Reference proteome</keyword>
<evidence type="ECO:0000313" key="9">
    <source>
        <dbReference type="Proteomes" id="UP001240984"/>
    </source>
</evidence>
<name>A0ABT9MYN0_9ACTN</name>
<dbReference type="InterPro" id="IPR017441">
    <property type="entry name" value="Protein_kinase_ATP_BS"/>
</dbReference>
<dbReference type="InterPro" id="IPR008271">
    <property type="entry name" value="Ser/Thr_kinase_AS"/>
</dbReference>
<reference evidence="8 9" key="1">
    <citation type="submission" date="2023-07" db="EMBL/GenBank/DDBJ databases">
        <title>Sequencing the genomes of 1000 actinobacteria strains.</title>
        <authorList>
            <person name="Klenk H.-P."/>
        </authorList>
    </citation>
    <scope>NUCLEOTIDE SEQUENCE [LARGE SCALE GENOMIC DNA]</scope>
    <source>
        <strain evidence="8 9">DSM 44710</strain>
    </source>
</reference>
<evidence type="ECO:0000256" key="2">
    <source>
        <dbReference type="ARBA" id="ARBA00022741"/>
    </source>
</evidence>
<dbReference type="PROSITE" id="PS50011">
    <property type="entry name" value="PROTEIN_KINASE_DOM"/>
    <property type="match status" value="1"/>
</dbReference>
<evidence type="ECO:0000256" key="5">
    <source>
        <dbReference type="PROSITE-ProRule" id="PRU10141"/>
    </source>
</evidence>
<dbReference type="Gene3D" id="3.30.200.20">
    <property type="entry name" value="Phosphorylase Kinase, domain 1"/>
    <property type="match status" value="1"/>
</dbReference>
<dbReference type="InterPro" id="IPR000719">
    <property type="entry name" value="Prot_kinase_dom"/>
</dbReference>
<dbReference type="PROSITE" id="PS00107">
    <property type="entry name" value="PROTEIN_KINASE_ATP"/>
    <property type="match status" value="1"/>
</dbReference>
<evidence type="ECO:0000256" key="1">
    <source>
        <dbReference type="ARBA" id="ARBA00022679"/>
    </source>
</evidence>
<keyword evidence="1" id="KW-0808">Transferase</keyword>
<keyword evidence="3 8" id="KW-0418">Kinase</keyword>
<sequence>MKSPRVAPDEGAADASRGAKISPLHSHDPTELGKYQIKGRLGEGGMGTVYLAEDEEGRQVAVKVIRADLTAEPDFRRRFRSEVNRAKQVPPFCTAEVLDADPDHEHPYLVVEFVDGPSLADVVKEQGPLTPANLHGLAIGMATALVAIHGAGVVHRDLKPRNVLLPPGSPKVIDFGIARATDATSGVTKTHEMLGTVAYMPPERLDTAGKAPTTPKADIFAWGVVVMYAGTGRTPFQDASMPLTAMRIISEEPDLEGLTPELRKVVAAALAKKPEDRPTARKLLDMLLDGSGEATDELPPAEVVAVVTPPPAETPAEPVAAAAPVVPPPKRTRLIATVAGVLAVVALAAAIAIPLSMRGGGEPSDAALNPAGAGPSGPVVAGDGGVLPGTETPDGESGTGDALPEPLATGAGGHAVADPLTSGANWTASTEFGGICAFANGAMEITKQSDGWFRCTGPATVFGGDVEIAATATLVTPGACASFWLGVNDPDGYVLHVCQDELHLDRQPTGTGTKTGIGAKALTSPIALNEPVSLTLRAVADRVTVWRGTEQVAILPLPGPLPAGKVSLGVSGDGPPPYTVRVRDISVRSTG</sequence>
<dbReference type="RefSeq" id="WP_306833210.1">
    <property type="nucleotide sequence ID" value="NZ_JAUSRA010000001.1"/>
</dbReference>
<evidence type="ECO:0000313" key="8">
    <source>
        <dbReference type="EMBL" id="MDP9796550.1"/>
    </source>
</evidence>
<evidence type="ECO:0000256" key="4">
    <source>
        <dbReference type="ARBA" id="ARBA00022840"/>
    </source>
</evidence>
<dbReference type="CDD" id="cd14014">
    <property type="entry name" value="STKc_PknB_like"/>
    <property type="match status" value="1"/>
</dbReference>
<feature type="region of interest" description="Disordered" evidence="6">
    <location>
        <begin position="1"/>
        <end position="31"/>
    </location>
</feature>
<organism evidence="8 9">
    <name type="scientific">Catenuloplanes nepalensis</name>
    <dbReference type="NCBI Taxonomy" id="587533"/>
    <lineage>
        <taxon>Bacteria</taxon>
        <taxon>Bacillati</taxon>
        <taxon>Actinomycetota</taxon>
        <taxon>Actinomycetes</taxon>
        <taxon>Micromonosporales</taxon>
        <taxon>Micromonosporaceae</taxon>
        <taxon>Catenuloplanes</taxon>
    </lineage>
</organism>
<dbReference type="Pfam" id="PF00069">
    <property type="entry name" value="Pkinase"/>
    <property type="match status" value="1"/>
</dbReference>
<gene>
    <name evidence="8" type="ORF">J2S43_005062</name>
</gene>
<proteinExistence type="predicted"/>
<feature type="domain" description="Protein kinase" evidence="7">
    <location>
        <begin position="35"/>
        <end position="288"/>
    </location>
</feature>
<evidence type="ECO:0000256" key="6">
    <source>
        <dbReference type="SAM" id="MobiDB-lite"/>
    </source>
</evidence>
<dbReference type="PROSITE" id="PS00108">
    <property type="entry name" value="PROTEIN_KINASE_ST"/>
    <property type="match status" value="1"/>
</dbReference>
<evidence type="ECO:0000256" key="3">
    <source>
        <dbReference type="ARBA" id="ARBA00022777"/>
    </source>
</evidence>
<protein>
    <submittedName>
        <fullName evidence="8">Ser/Thr protein kinase</fullName>
    </submittedName>
</protein>
<dbReference type="Gene3D" id="1.10.510.10">
    <property type="entry name" value="Transferase(Phosphotransferase) domain 1"/>
    <property type="match status" value="1"/>
</dbReference>
<dbReference type="EMBL" id="JAUSRA010000001">
    <property type="protein sequence ID" value="MDP9796550.1"/>
    <property type="molecule type" value="Genomic_DNA"/>
</dbReference>
<evidence type="ECO:0000259" key="7">
    <source>
        <dbReference type="PROSITE" id="PS50011"/>
    </source>
</evidence>
<feature type="region of interest" description="Disordered" evidence="6">
    <location>
        <begin position="366"/>
        <end position="415"/>
    </location>
</feature>
<keyword evidence="2 5" id="KW-0547">Nucleotide-binding</keyword>
<dbReference type="SUPFAM" id="SSF56112">
    <property type="entry name" value="Protein kinase-like (PK-like)"/>
    <property type="match status" value="1"/>
</dbReference>
<keyword evidence="4 5" id="KW-0067">ATP-binding</keyword>